<dbReference type="Gene3D" id="1.25.40.390">
    <property type="match status" value="1"/>
</dbReference>
<accession>A0A7Y0AHZ8</accession>
<comment type="caution">
    <text evidence="2">The sequence shown here is derived from an EMBL/GenBank/DDBJ whole genome shotgun (WGS) entry which is preliminary data.</text>
</comment>
<proteinExistence type="predicted"/>
<dbReference type="EMBL" id="JABBGH010000003">
    <property type="protein sequence ID" value="NML67672.1"/>
    <property type="molecule type" value="Genomic_DNA"/>
</dbReference>
<keyword evidence="2" id="KW-0449">Lipoprotein</keyword>
<sequence>MKKYLLLSLAGALGLLPGCQSFLDVNNNPNNPSTTTPNFLLPNIISNGIQTQMFTALRTPYITQYVVSRTANSGGNDQYILTNAQSTNTFNYSYFQSGGNIPPMIAAAKAEGSPYYVGAGEIMQAIILAHATDMLGDVPYTEAYQGGTNYTPKYDPQQQLYATINQLCLDGIAQLQQPSSAEFRPLYSSSPSESGDILYKGDTGKWIRLAYALMARQAQHLTKKSSYDPAAVLALCDKAFTSSADDAQINFQVAVAPLANTTNIFGVTRSNFGTAVLSSNVVKYLNGTTFAGVTDPRWGILVPTTSVGADPGVGASTTVNYAPGYFPPANPSYTDFYASWYARDLGYFEVLTYHELKFIEAEAAFRAGNTSRALTALRTAITAHMTKVGQGGTNALPAVTFPTISSSQINAYLASAAVPQTAGAVTLRSIMEQKYLGMFLNPDSWSDLRRLDFDPSIYVNFAFPVGSGVNPSSLAATDTKLRYPRRLAPGATEVLYNPANVAKLYSDAGVANGVINDYVLKPLWFDMP</sequence>
<feature type="signal peptide" evidence="1">
    <location>
        <begin position="1"/>
        <end position="23"/>
    </location>
</feature>
<reference evidence="2 3" key="1">
    <citation type="submission" date="2020-04" db="EMBL/GenBank/DDBJ databases">
        <title>Hymenobacter polaris sp. nov., isolated from Arctic soil.</title>
        <authorList>
            <person name="Dahal R.H."/>
        </authorList>
    </citation>
    <scope>NUCLEOTIDE SEQUENCE [LARGE SCALE GENOMIC DNA]</scope>
    <source>
        <strain evidence="2 3">RP-2-7</strain>
    </source>
</reference>
<evidence type="ECO:0000256" key="1">
    <source>
        <dbReference type="SAM" id="SignalP"/>
    </source>
</evidence>
<protein>
    <submittedName>
        <fullName evidence="2">SusD/RagB family nutrient-binding outer membrane lipoprotein</fullName>
    </submittedName>
</protein>
<dbReference type="RefSeq" id="WP_169533323.1">
    <property type="nucleotide sequence ID" value="NZ_JABBGH010000003.1"/>
</dbReference>
<evidence type="ECO:0000313" key="2">
    <source>
        <dbReference type="EMBL" id="NML67672.1"/>
    </source>
</evidence>
<keyword evidence="3" id="KW-1185">Reference proteome</keyword>
<dbReference type="Proteomes" id="UP000559626">
    <property type="component" value="Unassembled WGS sequence"/>
</dbReference>
<evidence type="ECO:0000313" key="3">
    <source>
        <dbReference type="Proteomes" id="UP000559626"/>
    </source>
</evidence>
<dbReference type="InterPro" id="IPR011990">
    <property type="entry name" value="TPR-like_helical_dom_sf"/>
</dbReference>
<dbReference type="Pfam" id="PF12771">
    <property type="entry name" value="SusD-like_2"/>
    <property type="match status" value="1"/>
</dbReference>
<dbReference type="SUPFAM" id="SSF48452">
    <property type="entry name" value="TPR-like"/>
    <property type="match status" value="1"/>
</dbReference>
<dbReference type="InterPro" id="IPR041662">
    <property type="entry name" value="SusD-like_2"/>
</dbReference>
<feature type="chain" id="PRO_5031167081" evidence="1">
    <location>
        <begin position="24"/>
        <end position="528"/>
    </location>
</feature>
<name>A0A7Y0AHZ8_9BACT</name>
<keyword evidence="1" id="KW-0732">Signal</keyword>
<organism evidence="2 3">
    <name type="scientific">Hymenobacter polaris</name>
    <dbReference type="NCBI Taxonomy" id="2682546"/>
    <lineage>
        <taxon>Bacteria</taxon>
        <taxon>Pseudomonadati</taxon>
        <taxon>Bacteroidota</taxon>
        <taxon>Cytophagia</taxon>
        <taxon>Cytophagales</taxon>
        <taxon>Hymenobacteraceae</taxon>
        <taxon>Hymenobacter</taxon>
    </lineage>
</organism>
<gene>
    <name evidence="2" type="ORF">HHL22_20925</name>
</gene>
<dbReference type="AlphaFoldDB" id="A0A7Y0AHZ8"/>